<evidence type="ECO:0000313" key="7">
    <source>
        <dbReference type="EMBL" id="GHO55583.1"/>
    </source>
</evidence>
<reference evidence="7 8" key="1">
    <citation type="journal article" date="2021" name="Int. J. Syst. Evol. Microbiol.">
        <title>Reticulibacter mediterranei gen. nov., sp. nov., within the new family Reticulibacteraceae fam. nov., and Ktedonospora formicarum gen. nov., sp. nov., Ktedonobacter robiniae sp. nov., Dictyobacter formicarum sp. nov. and Dictyobacter arantiisoli sp. nov., belonging to the class Ktedonobacteria.</title>
        <authorList>
            <person name="Yabe S."/>
            <person name="Zheng Y."/>
            <person name="Wang C.M."/>
            <person name="Sakai Y."/>
            <person name="Abe K."/>
            <person name="Yokota A."/>
            <person name="Donadio S."/>
            <person name="Cavaletti L."/>
            <person name="Monciardini P."/>
        </authorList>
    </citation>
    <scope>NUCLEOTIDE SEQUENCE [LARGE SCALE GENOMIC DNA]</scope>
    <source>
        <strain evidence="7 8">SOSP1-30</strain>
    </source>
</reference>
<protein>
    <recommendedName>
        <fullName evidence="9">APC family permease</fullName>
    </recommendedName>
</protein>
<keyword evidence="4 6" id="KW-1133">Transmembrane helix</keyword>
<feature type="transmembrane region" description="Helical" evidence="6">
    <location>
        <begin position="337"/>
        <end position="358"/>
    </location>
</feature>
<accession>A0ABQ3US63</accession>
<keyword evidence="5 6" id="KW-0472">Membrane</keyword>
<feature type="transmembrane region" description="Helical" evidence="6">
    <location>
        <begin position="459"/>
        <end position="479"/>
    </location>
</feature>
<evidence type="ECO:0000256" key="4">
    <source>
        <dbReference type="ARBA" id="ARBA00022989"/>
    </source>
</evidence>
<keyword evidence="2" id="KW-1003">Cell membrane</keyword>
<keyword evidence="3 6" id="KW-0812">Transmembrane</keyword>
<name>A0ABQ3US63_9CHLR</name>
<feature type="transmembrane region" description="Helical" evidence="6">
    <location>
        <begin position="196"/>
        <end position="216"/>
    </location>
</feature>
<keyword evidence="8" id="KW-1185">Reference proteome</keyword>
<evidence type="ECO:0000256" key="6">
    <source>
        <dbReference type="SAM" id="Phobius"/>
    </source>
</evidence>
<feature type="transmembrane region" description="Helical" evidence="6">
    <location>
        <begin position="364"/>
        <end position="385"/>
    </location>
</feature>
<evidence type="ECO:0000313" key="8">
    <source>
        <dbReference type="Proteomes" id="UP000654345"/>
    </source>
</evidence>
<evidence type="ECO:0008006" key="9">
    <source>
        <dbReference type="Google" id="ProtNLM"/>
    </source>
</evidence>
<dbReference type="Pfam" id="PF13520">
    <property type="entry name" value="AA_permease_2"/>
    <property type="match status" value="1"/>
</dbReference>
<comment type="subcellular location">
    <subcellularLocation>
        <location evidence="1">Cell membrane</location>
        <topology evidence="1">Multi-pass membrane protein</topology>
    </subcellularLocation>
</comment>
<dbReference type="Gene3D" id="1.20.1740.10">
    <property type="entry name" value="Amino acid/polyamine transporter I"/>
    <property type="match status" value="1"/>
</dbReference>
<feature type="transmembrane region" description="Helical" evidence="6">
    <location>
        <begin position="126"/>
        <end position="149"/>
    </location>
</feature>
<sequence>MEQQKQTQQLGPLLCWAVVFADIGTSIYYVPGILYTTVGKLAGFFVFLTMSVFLLLTFKYVEVTYRFPQGGGVVTVASQALNRWFGALGGMFILVDYFLTAAISSLSGILYLSVVFPMLGTGTSVFGFSLTVWLTLLVLVLLGILNWVGISESARVSMVGACIAFVSDLAILVTVFTHLSFQQFLSLFPEMFSGRAITPTSILIGYAGSFLAFSGLESISQLAPNMKLPRRMVGKMALFLVVLTVGLTSPLLTMLSTLLLPNDAANAERSAQIISLLAGHWGGPILQTEVAISAGALLIFASNTAIIGSYHVFLALSRMEFFPEALLQRNKLRDTPHYAITLATGIPMVVLLLVHGDINILGDMYAFGLLGAFTLTCLGMDIVRYRQNKAYRLKKLLEKQSTIVGGDGQSQAKLEVHQGDQLEVSVDGLVESRHAVEEQAGPAEVPESPSHWASSPVNFWLGILTTLLVMIAWCTNLIAKPLATAFGGSVAVVGMLIAFASYLYHRRRGRVSVVTTGVTKHVPGTVLAILSSNDPNNEKVIQAAINNKEHRPVVFLYLGQGETERREIFRMTEPHINDVQAKDILGRANHLALEKHIECYFLYRQYAPDTVQSVWRTLHPGEIILEQRQRNLLGNLSLVPESEEDDVLRLRKAHHVTAL</sequence>
<feature type="transmembrane region" description="Helical" evidence="6">
    <location>
        <begin position="485"/>
        <end position="504"/>
    </location>
</feature>
<feature type="transmembrane region" description="Helical" evidence="6">
    <location>
        <begin position="91"/>
        <end position="114"/>
    </location>
</feature>
<dbReference type="PANTHER" id="PTHR42770">
    <property type="entry name" value="AMINO ACID TRANSPORTER-RELATED"/>
    <property type="match status" value="1"/>
</dbReference>
<proteinExistence type="predicted"/>
<evidence type="ECO:0000256" key="1">
    <source>
        <dbReference type="ARBA" id="ARBA00004651"/>
    </source>
</evidence>
<dbReference type="InterPro" id="IPR002293">
    <property type="entry name" value="AA/rel_permease1"/>
</dbReference>
<organism evidence="7 8">
    <name type="scientific">Ktedonobacter robiniae</name>
    <dbReference type="NCBI Taxonomy" id="2778365"/>
    <lineage>
        <taxon>Bacteria</taxon>
        <taxon>Bacillati</taxon>
        <taxon>Chloroflexota</taxon>
        <taxon>Ktedonobacteria</taxon>
        <taxon>Ktedonobacterales</taxon>
        <taxon>Ktedonobacteraceae</taxon>
        <taxon>Ktedonobacter</taxon>
    </lineage>
</organism>
<gene>
    <name evidence="7" type="ORF">KSB_40580</name>
</gene>
<dbReference type="Proteomes" id="UP000654345">
    <property type="component" value="Unassembled WGS sequence"/>
</dbReference>
<evidence type="ECO:0000256" key="3">
    <source>
        <dbReference type="ARBA" id="ARBA00022692"/>
    </source>
</evidence>
<dbReference type="PANTHER" id="PTHR42770:SF7">
    <property type="entry name" value="MEMBRANE PROTEIN"/>
    <property type="match status" value="1"/>
</dbReference>
<feature type="transmembrane region" description="Helical" evidence="6">
    <location>
        <begin position="42"/>
        <end position="61"/>
    </location>
</feature>
<evidence type="ECO:0000256" key="2">
    <source>
        <dbReference type="ARBA" id="ARBA00022475"/>
    </source>
</evidence>
<feature type="transmembrane region" description="Helical" evidence="6">
    <location>
        <begin position="156"/>
        <end position="176"/>
    </location>
</feature>
<dbReference type="InterPro" id="IPR050367">
    <property type="entry name" value="APC_superfamily"/>
</dbReference>
<comment type="caution">
    <text evidence="7">The sequence shown here is derived from an EMBL/GenBank/DDBJ whole genome shotgun (WGS) entry which is preliminary data.</text>
</comment>
<feature type="transmembrane region" description="Helical" evidence="6">
    <location>
        <begin position="237"/>
        <end position="260"/>
    </location>
</feature>
<feature type="transmembrane region" description="Helical" evidence="6">
    <location>
        <begin position="290"/>
        <end position="316"/>
    </location>
</feature>
<dbReference type="RefSeq" id="WP_201372157.1">
    <property type="nucleotide sequence ID" value="NZ_BNJG01000001.1"/>
</dbReference>
<evidence type="ECO:0000256" key="5">
    <source>
        <dbReference type="ARBA" id="ARBA00023136"/>
    </source>
</evidence>
<dbReference type="EMBL" id="BNJG01000001">
    <property type="protein sequence ID" value="GHO55583.1"/>
    <property type="molecule type" value="Genomic_DNA"/>
</dbReference>
<feature type="transmembrane region" description="Helical" evidence="6">
    <location>
        <begin position="12"/>
        <end position="30"/>
    </location>
</feature>